<comment type="caution">
    <text evidence="5">The sequence shown here is derived from an EMBL/GenBank/DDBJ whole genome shotgun (WGS) entry which is preliminary data.</text>
</comment>
<dbReference type="InterPro" id="IPR058921">
    <property type="entry name" value="PAP/OAS1-rel"/>
</dbReference>
<dbReference type="PANTHER" id="PTHR45979:SF30">
    <property type="entry name" value="NUCLEOTIDYLTRANSFERASE"/>
    <property type="match status" value="1"/>
</dbReference>
<dbReference type="Pfam" id="PF22600">
    <property type="entry name" value="MTPAP-like_central"/>
    <property type="match status" value="1"/>
</dbReference>
<evidence type="ECO:0000256" key="2">
    <source>
        <dbReference type="SAM" id="MobiDB-lite"/>
    </source>
</evidence>
<dbReference type="SUPFAM" id="SSF48452">
    <property type="entry name" value="TPR-like"/>
    <property type="match status" value="2"/>
</dbReference>
<feature type="region of interest" description="Disordered" evidence="2">
    <location>
        <begin position="69"/>
        <end position="104"/>
    </location>
</feature>
<feature type="repeat" description="TPR" evidence="1">
    <location>
        <begin position="369"/>
        <end position="402"/>
    </location>
</feature>
<feature type="compositionally biased region" description="Basic residues" evidence="2">
    <location>
        <begin position="588"/>
        <end position="597"/>
    </location>
</feature>
<dbReference type="VEuPathDB" id="FungiDB:AeMF1_011156"/>
<evidence type="ECO:0000313" key="6">
    <source>
        <dbReference type="Proteomes" id="UP000481153"/>
    </source>
</evidence>
<dbReference type="InterPro" id="IPR043519">
    <property type="entry name" value="NT_sf"/>
</dbReference>
<evidence type="ECO:0000259" key="3">
    <source>
        <dbReference type="Pfam" id="PF22600"/>
    </source>
</evidence>
<reference evidence="5 6" key="1">
    <citation type="submission" date="2019-07" db="EMBL/GenBank/DDBJ databases">
        <title>Genomics analysis of Aphanomyces spp. identifies a new class of oomycete effector associated with host adaptation.</title>
        <authorList>
            <person name="Gaulin E."/>
        </authorList>
    </citation>
    <scope>NUCLEOTIDE SEQUENCE [LARGE SCALE GENOMIC DNA]</scope>
    <source>
        <strain evidence="5 6">ATCC 201684</strain>
    </source>
</reference>
<feature type="region of interest" description="Disordered" evidence="2">
    <location>
        <begin position="581"/>
        <end position="627"/>
    </location>
</feature>
<dbReference type="Pfam" id="PF26180">
    <property type="entry name" value="PAP-OAS1"/>
    <property type="match status" value="1"/>
</dbReference>
<protein>
    <submittedName>
        <fullName evidence="5">Uncharacterized protein</fullName>
    </submittedName>
</protein>
<feature type="compositionally biased region" description="Low complexity" evidence="2">
    <location>
        <begin position="665"/>
        <end position="678"/>
    </location>
</feature>
<feature type="compositionally biased region" description="Polar residues" evidence="2">
    <location>
        <begin position="69"/>
        <end position="83"/>
    </location>
</feature>
<feature type="repeat" description="TPR" evidence="1">
    <location>
        <begin position="109"/>
        <end position="142"/>
    </location>
</feature>
<sequence>MEEKPLQHAILKYRNLNDRKHTQQAVNGATSATSDTTSTVRKRNAFSYQEQTNAVAQLLNANSVAKRSNGMQHNGLYQPTSSLLRPPTSHHHHSHHHGPHSTSKEAFQFEEAYKRGIQHIEKKDYKRALSEFTEAIQISPNKLKAYIQRALCYVNTSRYQPAIDDYSKVITMTPSNADIFAKRAHAYEKLHNYSDAINDYTQAIDLNTTPDKIRDMHLSRGRVYVQMNNLSLALEDFGCAVDLDPRSETALLERGKVYTMFKKYDLALLDFNAMIDLETKSGRPVKQESLLHRAHMHMKLAGEEERTYLADMAASSTEAALVLTTLPSVLEGLSEIDEPKPFQSENALSYVRLAIKDFNHALENEPDSVGLLEERGDCYLHLGDFHNALVDLNAALAHDPKNASLLLLRAMVYKYQDAHLTMNPLHRALNQVTKVIELATHAHQAYFARARLRVENNSVEEAVEDLSAIVEMYGHALLRKDEERDESQVKPPYAIATQPDPKEIAIRALLCRARLYMSLKTEAAVKEAIIDFQRLTLVAPENLDAQLELQVAKEFEEKTRAESVDQAYQWLLEHGDEIAKESSPEMKKAKKKKKKVKKMDPPQFEKPAPAIPPKPPTPNRRLGSVGHPSVVTRDEACESMSEAEGVKEPEAPLPTSNILFHFSLTDTTTSNSTSPDNDGGSLDDEPMESSDNKTTPPSPMSSILMDERYLKKRQKQLEKLRADLIDVCERRDIDSITNAIDRATRKQMQDQLVDEIEKAKQLLEELKKEPKPTEPTQKESISPKTHKDNGDTQKSSPPPTTPEKKPKTPNRSPTSKADTNDDRVVVLQAQLEAMQLQYTHCRLELERLQLQMTPTLNYNLTVHFTHKLQGMERCMRPLNPAILGCPVLRQVDAMIDQSFGPTTESERVRAKILRYLRYVLDQSQCLYACTPSGSFPLKTYLPDSDIDVCLEVPDPALVATWHLAVTQALIGAATLETRYNPQDTPEKASCTVRNVTFINAEVRVVKCTIDNVSIDFTANRFAALGALSLLNEMDVRVGQNHLFKRTLILIKAWAMYDSCRFIPGQRSNILGAVSGALSTFALNTMVMCIFNLYGRRIVHPLQGLMEFLHVYADFDWQYNAVSLFGAVPIASLNSGYKVNTKDLVIDEAFVDQLKAKVATVQMDFRPSLPFQVRACNVVDPLNEMNNVARSVTADKLEEMKQAFQGARQALVEIFYDAWQSAEYNSSSDDVQAEDILSHVEHIDSLFVNGMQMYGSGWRPDLLVHPRQLWHGPMMVGGTSDDDVDVLATEVPAFLR</sequence>
<feature type="region of interest" description="Disordered" evidence="2">
    <location>
        <begin position="659"/>
        <end position="707"/>
    </location>
</feature>
<dbReference type="EMBL" id="VJMJ01000084">
    <property type="protein sequence ID" value="KAF0737253.1"/>
    <property type="molecule type" value="Genomic_DNA"/>
</dbReference>
<keyword evidence="1" id="KW-0802">TPR repeat</keyword>
<accession>A0A6G0XB54</accession>
<dbReference type="Gene3D" id="1.25.40.10">
    <property type="entry name" value="Tetratricopeptide repeat domain"/>
    <property type="match status" value="4"/>
</dbReference>
<proteinExistence type="predicted"/>
<dbReference type="InterPro" id="IPR011990">
    <property type="entry name" value="TPR-like_helical_dom_sf"/>
</dbReference>
<evidence type="ECO:0000313" key="5">
    <source>
        <dbReference type="EMBL" id="KAF0737253.1"/>
    </source>
</evidence>
<keyword evidence="6" id="KW-1185">Reference proteome</keyword>
<feature type="domain" description="PAP/OAS1 substrate-binding-related" evidence="4">
    <location>
        <begin position="1037"/>
        <end position="1215"/>
    </location>
</feature>
<dbReference type="InterPro" id="IPR058920">
    <property type="entry name" value="PAP-OAS1-bd-rel"/>
</dbReference>
<dbReference type="Proteomes" id="UP000481153">
    <property type="component" value="Unassembled WGS sequence"/>
</dbReference>
<name>A0A6G0XB54_9STRA</name>
<feature type="repeat" description="TPR" evidence="1">
    <location>
        <begin position="143"/>
        <end position="176"/>
    </location>
</feature>
<feature type="compositionally biased region" description="Basic residues" evidence="2">
    <location>
        <begin position="88"/>
        <end position="99"/>
    </location>
</feature>
<evidence type="ECO:0000259" key="4">
    <source>
        <dbReference type="Pfam" id="PF26180"/>
    </source>
</evidence>
<dbReference type="Pfam" id="PF13181">
    <property type="entry name" value="TPR_8"/>
    <property type="match status" value="2"/>
</dbReference>
<feature type="region of interest" description="Disordered" evidence="2">
    <location>
        <begin position="764"/>
        <end position="822"/>
    </location>
</feature>
<dbReference type="Pfam" id="PF13432">
    <property type="entry name" value="TPR_16"/>
    <property type="match status" value="2"/>
</dbReference>
<evidence type="ECO:0000256" key="1">
    <source>
        <dbReference type="PROSITE-ProRule" id="PRU00339"/>
    </source>
</evidence>
<dbReference type="SUPFAM" id="SSF81631">
    <property type="entry name" value="PAP/OAS1 substrate-binding domain"/>
    <property type="match status" value="1"/>
</dbReference>
<dbReference type="Gene3D" id="1.10.1410.10">
    <property type="match status" value="1"/>
</dbReference>
<feature type="domain" description="Poly(A) RNA polymerase mitochondrial-like central palm" evidence="3">
    <location>
        <begin position="898"/>
        <end position="1030"/>
    </location>
</feature>
<dbReference type="InterPro" id="IPR054708">
    <property type="entry name" value="MTPAP-like_central"/>
</dbReference>
<dbReference type="InterPro" id="IPR019734">
    <property type="entry name" value="TPR_rpt"/>
</dbReference>
<dbReference type="PROSITE" id="PS50005">
    <property type="entry name" value="TPR"/>
    <property type="match status" value="5"/>
</dbReference>
<dbReference type="SUPFAM" id="SSF81301">
    <property type="entry name" value="Nucleotidyltransferase"/>
    <property type="match status" value="1"/>
</dbReference>
<dbReference type="PANTHER" id="PTHR45979">
    <property type="entry name" value="PAP/OAS1 SUBSTRATE-BINDING DOMAIN SUPERFAMILY"/>
    <property type="match status" value="1"/>
</dbReference>
<feature type="repeat" description="TPR" evidence="1">
    <location>
        <begin position="214"/>
        <end position="247"/>
    </location>
</feature>
<organism evidence="5 6">
    <name type="scientific">Aphanomyces euteiches</name>
    <dbReference type="NCBI Taxonomy" id="100861"/>
    <lineage>
        <taxon>Eukaryota</taxon>
        <taxon>Sar</taxon>
        <taxon>Stramenopiles</taxon>
        <taxon>Oomycota</taxon>
        <taxon>Saprolegniomycetes</taxon>
        <taxon>Saprolegniales</taxon>
        <taxon>Verrucalvaceae</taxon>
        <taxon>Aphanomyces</taxon>
    </lineage>
</organism>
<feature type="repeat" description="TPR" evidence="1">
    <location>
        <begin position="177"/>
        <end position="210"/>
    </location>
</feature>
<gene>
    <name evidence="5" type="ORF">Ae201684_006430</name>
</gene>
<dbReference type="SMART" id="SM00028">
    <property type="entry name" value="TPR"/>
    <property type="match status" value="8"/>
</dbReference>
<feature type="compositionally biased region" description="Pro residues" evidence="2">
    <location>
        <begin position="609"/>
        <end position="618"/>
    </location>
</feature>